<evidence type="ECO:0000256" key="5">
    <source>
        <dbReference type="ARBA" id="ARBA00022842"/>
    </source>
</evidence>
<dbReference type="SUPFAM" id="SSF55811">
    <property type="entry name" value="Nudix"/>
    <property type="match status" value="1"/>
</dbReference>
<keyword evidence="9" id="KW-1185">Reference proteome</keyword>
<dbReference type="PROSITE" id="PS51462">
    <property type="entry name" value="NUDIX"/>
    <property type="match status" value="1"/>
</dbReference>
<evidence type="ECO:0000259" key="7">
    <source>
        <dbReference type="PROSITE" id="PS51462"/>
    </source>
</evidence>
<gene>
    <name evidence="8" type="ORF">JL102_07475</name>
</gene>
<dbReference type="PANTHER" id="PTHR12992:SF11">
    <property type="entry name" value="MITOCHONDRIAL COENZYME A DIPHOSPHATASE NUDT8"/>
    <property type="match status" value="1"/>
</dbReference>
<evidence type="ECO:0000313" key="9">
    <source>
        <dbReference type="Proteomes" id="UP000659388"/>
    </source>
</evidence>
<evidence type="ECO:0000313" key="8">
    <source>
        <dbReference type="EMBL" id="MBL3655964.1"/>
    </source>
</evidence>
<keyword evidence="4" id="KW-0378">Hydrolase</keyword>
<dbReference type="GO" id="GO:0046872">
    <property type="term" value="F:metal ion binding"/>
    <property type="evidence" value="ECO:0007669"/>
    <property type="project" value="UniProtKB-KW"/>
</dbReference>
<keyword evidence="3" id="KW-0479">Metal-binding</keyword>
<evidence type="ECO:0000256" key="4">
    <source>
        <dbReference type="ARBA" id="ARBA00022801"/>
    </source>
</evidence>
<dbReference type="InterPro" id="IPR045121">
    <property type="entry name" value="CoAse"/>
</dbReference>
<evidence type="ECO:0000256" key="2">
    <source>
        <dbReference type="ARBA" id="ARBA00001946"/>
    </source>
</evidence>
<proteinExistence type="predicted"/>
<feature type="domain" description="Nudix hydrolase" evidence="7">
    <location>
        <begin position="48"/>
        <end position="191"/>
    </location>
</feature>
<comment type="cofactor">
    <cofactor evidence="1">
        <name>Mn(2+)</name>
        <dbReference type="ChEBI" id="CHEBI:29035"/>
    </cofactor>
</comment>
<dbReference type="Pfam" id="PF00293">
    <property type="entry name" value="NUDIX"/>
    <property type="match status" value="1"/>
</dbReference>
<evidence type="ECO:0000256" key="6">
    <source>
        <dbReference type="ARBA" id="ARBA00023211"/>
    </source>
</evidence>
<name>A0A937F7C6_9BACT</name>
<accession>A0A937F7C6</accession>
<keyword evidence="5" id="KW-0460">Magnesium</keyword>
<reference evidence="8" key="1">
    <citation type="submission" date="2021-01" db="EMBL/GenBank/DDBJ databases">
        <title>Fulvivirga kasyanovii gen. nov., sp nov., a novel member of the phylum Bacteroidetes isolated from seawater in a mussel farm.</title>
        <authorList>
            <person name="Zhao L.-H."/>
            <person name="Wang Z.-J."/>
        </authorList>
    </citation>
    <scope>NUCLEOTIDE SEQUENCE</scope>
    <source>
        <strain evidence="8">2943</strain>
    </source>
</reference>
<dbReference type="RefSeq" id="WP_202243646.1">
    <property type="nucleotide sequence ID" value="NZ_JAESIY010000003.1"/>
</dbReference>
<dbReference type="Gene3D" id="3.90.79.10">
    <property type="entry name" value="Nucleoside Triphosphate Pyrophosphohydrolase"/>
    <property type="match status" value="1"/>
</dbReference>
<comment type="caution">
    <text evidence="8">The sequence shown here is derived from an EMBL/GenBank/DDBJ whole genome shotgun (WGS) entry which is preliminary data.</text>
</comment>
<dbReference type="EMBL" id="JAESIY010000003">
    <property type="protein sequence ID" value="MBL3655964.1"/>
    <property type="molecule type" value="Genomic_DNA"/>
</dbReference>
<dbReference type="CDD" id="cd03426">
    <property type="entry name" value="NUDIX_CoAse_Nudt7"/>
    <property type="match status" value="1"/>
</dbReference>
<dbReference type="AlphaFoldDB" id="A0A937F7C6"/>
<dbReference type="InterPro" id="IPR000086">
    <property type="entry name" value="NUDIX_hydrolase_dom"/>
</dbReference>
<protein>
    <submittedName>
        <fullName evidence="8">CoA pyrophosphatase</fullName>
    </submittedName>
</protein>
<comment type="cofactor">
    <cofactor evidence="2">
        <name>Mg(2+)</name>
        <dbReference type="ChEBI" id="CHEBI:18420"/>
    </cofactor>
</comment>
<dbReference type="Proteomes" id="UP000659388">
    <property type="component" value="Unassembled WGS sequence"/>
</dbReference>
<dbReference type="PANTHER" id="PTHR12992">
    <property type="entry name" value="NUDIX HYDROLASE"/>
    <property type="match status" value="1"/>
</dbReference>
<sequence>MHLKNNEFKEFIDKLQNRLKSPLPGANAQRIMMPAESTEERFNLDKKDVRLGGVMVLFYEKEDGIYLPLTQRHDYKGTHGGQVSLPGGKWEEEDENLEATALRETHEEIGISPDDVTVIGKLSDLYIPPSNFRVSPFIGYTSRKPNFNIDTYEVKELLETPVNVLEDKAYRKQKDILVRSHLRLKAPYFDVNGKVVWGATAMMLAELVSLIDEIRGISDN</sequence>
<evidence type="ECO:0000256" key="3">
    <source>
        <dbReference type="ARBA" id="ARBA00022723"/>
    </source>
</evidence>
<evidence type="ECO:0000256" key="1">
    <source>
        <dbReference type="ARBA" id="ARBA00001936"/>
    </source>
</evidence>
<keyword evidence="6" id="KW-0464">Manganese</keyword>
<dbReference type="GO" id="GO:0010945">
    <property type="term" value="F:coenzyme A diphosphatase activity"/>
    <property type="evidence" value="ECO:0007669"/>
    <property type="project" value="InterPro"/>
</dbReference>
<dbReference type="InterPro" id="IPR015797">
    <property type="entry name" value="NUDIX_hydrolase-like_dom_sf"/>
</dbReference>
<organism evidence="8 9">
    <name type="scientific">Fulvivirga sediminis</name>
    <dbReference type="NCBI Taxonomy" id="2803949"/>
    <lineage>
        <taxon>Bacteria</taxon>
        <taxon>Pseudomonadati</taxon>
        <taxon>Bacteroidota</taxon>
        <taxon>Cytophagia</taxon>
        <taxon>Cytophagales</taxon>
        <taxon>Fulvivirgaceae</taxon>
        <taxon>Fulvivirga</taxon>
    </lineage>
</organism>